<dbReference type="InterPro" id="IPR011711">
    <property type="entry name" value="GntR_C"/>
</dbReference>
<keyword evidence="3" id="KW-0804">Transcription</keyword>
<evidence type="ECO:0000313" key="6">
    <source>
        <dbReference type="Proteomes" id="UP000294664"/>
    </source>
</evidence>
<evidence type="ECO:0000259" key="4">
    <source>
        <dbReference type="PROSITE" id="PS50949"/>
    </source>
</evidence>
<dbReference type="SUPFAM" id="SSF48008">
    <property type="entry name" value="GntR ligand-binding domain-like"/>
    <property type="match status" value="1"/>
</dbReference>
<dbReference type="SUPFAM" id="SSF46785">
    <property type="entry name" value="Winged helix' DNA-binding domain"/>
    <property type="match status" value="1"/>
</dbReference>
<dbReference type="InterPro" id="IPR000524">
    <property type="entry name" value="Tscrpt_reg_HTH_GntR"/>
</dbReference>
<accession>A0A4R3M0L2</accession>
<dbReference type="SMART" id="SM00345">
    <property type="entry name" value="HTH_GNTR"/>
    <property type="match status" value="1"/>
</dbReference>
<feature type="domain" description="HTH gntR-type" evidence="4">
    <location>
        <begin position="9"/>
        <end position="76"/>
    </location>
</feature>
<dbReference type="InterPro" id="IPR036388">
    <property type="entry name" value="WH-like_DNA-bd_sf"/>
</dbReference>
<dbReference type="AlphaFoldDB" id="A0A4R3M0L2"/>
<dbReference type="PANTHER" id="PTHR43537">
    <property type="entry name" value="TRANSCRIPTIONAL REGULATOR, GNTR FAMILY"/>
    <property type="match status" value="1"/>
</dbReference>
<keyword evidence="6" id="KW-1185">Reference proteome</keyword>
<dbReference type="Pfam" id="PF00392">
    <property type="entry name" value="GntR"/>
    <property type="match status" value="1"/>
</dbReference>
<dbReference type="GO" id="GO:0003677">
    <property type="term" value="F:DNA binding"/>
    <property type="evidence" value="ECO:0007669"/>
    <property type="project" value="UniProtKB-KW"/>
</dbReference>
<name>A0A4R3M0L2_9HYPH</name>
<keyword evidence="1" id="KW-0805">Transcription regulation</keyword>
<dbReference type="EMBL" id="SMAI01000006">
    <property type="protein sequence ID" value="TCT04627.1"/>
    <property type="molecule type" value="Genomic_DNA"/>
</dbReference>
<dbReference type="SMART" id="SM00895">
    <property type="entry name" value="FCD"/>
    <property type="match status" value="1"/>
</dbReference>
<dbReference type="PANTHER" id="PTHR43537:SF20">
    <property type="entry name" value="HTH-TYPE TRANSCRIPTIONAL REPRESSOR GLAR"/>
    <property type="match status" value="1"/>
</dbReference>
<protein>
    <submittedName>
        <fullName evidence="5">DNA-binding GntR family transcriptional regulator</fullName>
    </submittedName>
</protein>
<comment type="caution">
    <text evidence="5">The sequence shown here is derived from an EMBL/GenBank/DDBJ whole genome shotgun (WGS) entry which is preliminary data.</text>
</comment>
<proteinExistence type="predicted"/>
<dbReference type="GO" id="GO:0003700">
    <property type="term" value="F:DNA-binding transcription factor activity"/>
    <property type="evidence" value="ECO:0007669"/>
    <property type="project" value="InterPro"/>
</dbReference>
<reference evidence="5 6" key="1">
    <citation type="submission" date="2019-03" db="EMBL/GenBank/DDBJ databases">
        <title>Genomic Encyclopedia of Type Strains, Phase IV (KMG-IV): sequencing the most valuable type-strain genomes for metagenomic binning, comparative biology and taxonomic classification.</title>
        <authorList>
            <person name="Goeker M."/>
        </authorList>
    </citation>
    <scope>NUCLEOTIDE SEQUENCE [LARGE SCALE GENOMIC DNA]</scope>
    <source>
        <strain evidence="5 6">DSM 9035</strain>
    </source>
</reference>
<dbReference type="RefSeq" id="WP_132031404.1">
    <property type="nucleotide sequence ID" value="NZ_SMAI01000006.1"/>
</dbReference>
<dbReference type="Gene3D" id="1.10.10.10">
    <property type="entry name" value="Winged helix-like DNA-binding domain superfamily/Winged helix DNA-binding domain"/>
    <property type="match status" value="1"/>
</dbReference>
<sequence>MPRAQADPLSTGDRVLSGLREDIRTLSLAPGQKLSAELLVARYGAGQSPVREALSLLAGEGLVVRESRRGFRVGPMSLADLDDVIAARLTVELALLERSLAQADATWDERVRDAFADLLPSLQKVGDARPLDRAWEANHRRFHFALLAGSAPSVMMEFCRILYDRYDRYRLLAIPRRAFLAGVADDHAELVEAACARDVGRALAILRRHIADTSAMLRANIVEADLLSPGAAVEPRDPVV</sequence>
<gene>
    <name evidence="5" type="ORF">EDC64_10658</name>
</gene>
<organism evidence="5 6">
    <name type="scientific">Aquabacter spiritensis</name>
    <dbReference type="NCBI Taxonomy" id="933073"/>
    <lineage>
        <taxon>Bacteria</taxon>
        <taxon>Pseudomonadati</taxon>
        <taxon>Pseudomonadota</taxon>
        <taxon>Alphaproteobacteria</taxon>
        <taxon>Hyphomicrobiales</taxon>
        <taxon>Xanthobacteraceae</taxon>
        <taxon>Aquabacter</taxon>
    </lineage>
</organism>
<evidence type="ECO:0000256" key="1">
    <source>
        <dbReference type="ARBA" id="ARBA00023015"/>
    </source>
</evidence>
<dbReference type="Pfam" id="PF07729">
    <property type="entry name" value="FCD"/>
    <property type="match status" value="1"/>
</dbReference>
<evidence type="ECO:0000256" key="2">
    <source>
        <dbReference type="ARBA" id="ARBA00023125"/>
    </source>
</evidence>
<dbReference type="Gene3D" id="1.20.120.530">
    <property type="entry name" value="GntR ligand-binding domain-like"/>
    <property type="match status" value="1"/>
</dbReference>
<dbReference type="InterPro" id="IPR008920">
    <property type="entry name" value="TF_FadR/GntR_C"/>
</dbReference>
<dbReference type="InterPro" id="IPR036390">
    <property type="entry name" value="WH_DNA-bd_sf"/>
</dbReference>
<dbReference type="OrthoDB" id="8680240at2"/>
<evidence type="ECO:0000256" key="3">
    <source>
        <dbReference type="ARBA" id="ARBA00023163"/>
    </source>
</evidence>
<keyword evidence="2 5" id="KW-0238">DNA-binding</keyword>
<dbReference type="Proteomes" id="UP000294664">
    <property type="component" value="Unassembled WGS sequence"/>
</dbReference>
<dbReference type="PROSITE" id="PS50949">
    <property type="entry name" value="HTH_GNTR"/>
    <property type="match status" value="1"/>
</dbReference>
<evidence type="ECO:0000313" key="5">
    <source>
        <dbReference type="EMBL" id="TCT04627.1"/>
    </source>
</evidence>